<keyword evidence="2" id="KW-1185">Reference proteome</keyword>
<evidence type="ECO:0000313" key="2">
    <source>
        <dbReference type="Proteomes" id="UP000199382"/>
    </source>
</evidence>
<proteinExistence type="predicted"/>
<dbReference type="STRING" id="571298.SAMN04488026_106416"/>
<evidence type="ECO:0000313" key="1">
    <source>
        <dbReference type="EMBL" id="SDL01718.1"/>
    </source>
</evidence>
<organism evidence="1 2">
    <name type="scientific">Aliiruegeria lutimaris</name>
    <dbReference type="NCBI Taxonomy" id="571298"/>
    <lineage>
        <taxon>Bacteria</taxon>
        <taxon>Pseudomonadati</taxon>
        <taxon>Pseudomonadota</taxon>
        <taxon>Alphaproteobacteria</taxon>
        <taxon>Rhodobacterales</taxon>
        <taxon>Roseobacteraceae</taxon>
        <taxon>Aliiruegeria</taxon>
    </lineage>
</organism>
<accession>A0A1G9GM10</accession>
<gene>
    <name evidence="1" type="ORF">SAMN04488026_106416</name>
</gene>
<reference evidence="1 2" key="1">
    <citation type="submission" date="2016-10" db="EMBL/GenBank/DDBJ databases">
        <authorList>
            <person name="de Groot N.N."/>
        </authorList>
    </citation>
    <scope>NUCLEOTIDE SEQUENCE [LARGE SCALE GENOMIC DNA]</scope>
    <source>
        <strain evidence="1 2">DSM 25294</strain>
    </source>
</reference>
<name>A0A1G9GM10_9RHOB</name>
<sequence>MRVSRDEMPAEVGETLTKVTYTEEQLAEFREIAGKPVWDTWIAENQDKFDAVWQYAEEAPK</sequence>
<dbReference type="AlphaFoldDB" id="A0A1G9GM10"/>
<dbReference type="EMBL" id="FNEK01000064">
    <property type="protein sequence ID" value="SDL01718.1"/>
    <property type="molecule type" value="Genomic_DNA"/>
</dbReference>
<protein>
    <submittedName>
        <fullName evidence="1">Uncharacterized protein</fullName>
    </submittedName>
</protein>
<dbReference type="Proteomes" id="UP000199382">
    <property type="component" value="Unassembled WGS sequence"/>
</dbReference>